<comment type="caution">
    <text evidence="1">The sequence shown here is derived from an EMBL/GenBank/DDBJ whole genome shotgun (WGS) entry which is preliminary data.</text>
</comment>
<evidence type="ECO:0000313" key="1">
    <source>
        <dbReference type="EMBL" id="MCW0343595.1"/>
    </source>
</evidence>
<reference evidence="1" key="1">
    <citation type="submission" date="2022-06" db="EMBL/GenBank/DDBJ databases">
        <title>Dynamics of rice microbiomes reveals core vertical transmitted seed endophytes.</title>
        <authorList>
            <person name="Liao K."/>
            <person name="Zhang X."/>
        </authorList>
    </citation>
    <scope>NUCLEOTIDE SEQUENCE</scope>
    <source>
        <strain evidence="1">JT1-17</strain>
    </source>
</reference>
<dbReference type="RefSeq" id="WP_196247052.1">
    <property type="nucleotide sequence ID" value="NZ_CP099536.1"/>
</dbReference>
<accession>A0AAJ1CXS5</accession>
<sequence length="144" mass="16066">MVEEDTTGNESSPFMTCIKPEWDENGRLYWPGIQNQKKSENAKAVLLQPPVKAIPVIFLPGVMGTNLMSTDGGKENDIWRGDSLVGVFLKWARKEGAERRELLNPDATKVDNRGDIHQSIYSPLSDDGHYFQPDGRGAGGRFYP</sequence>
<gene>
    <name evidence="1" type="ORF">NB703_001688</name>
</gene>
<name>A0AAJ1CXS5_PANAN</name>
<dbReference type="Proteomes" id="UP001208888">
    <property type="component" value="Unassembled WGS sequence"/>
</dbReference>
<evidence type="ECO:0000313" key="2">
    <source>
        <dbReference type="Proteomes" id="UP001208888"/>
    </source>
</evidence>
<dbReference type="EMBL" id="JANFVX010000004">
    <property type="protein sequence ID" value="MCW0343595.1"/>
    <property type="molecule type" value="Genomic_DNA"/>
</dbReference>
<protein>
    <submittedName>
        <fullName evidence="1">Uncharacterized protein</fullName>
    </submittedName>
</protein>
<organism evidence="1 2">
    <name type="scientific">Pantoea ananas</name>
    <name type="common">Erwinia uredovora</name>
    <dbReference type="NCBI Taxonomy" id="553"/>
    <lineage>
        <taxon>Bacteria</taxon>
        <taxon>Pseudomonadati</taxon>
        <taxon>Pseudomonadota</taxon>
        <taxon>Gammaproteobacteria</taxon>
        <taxon>Enterobacterales</taxon>
        <taxon>Erwiniaceae</taxon>
        <taxon>Pantoea</taxon>
    </lineage>
</organism>
<dbReference type="AlphaFoldDB" id="A0AAJ1CXS5"/>
<proteinExistence type="predicted"/>